<dbReference type="Gene3D" id="2.160.10.10">
    <property type="entry name" value="Hexapeptide repeat proteins"/>
    <property type="match status" value="1"/>
</dbReference>
<evidence type="ECO:0000256" key="1">
    <source>
        <dbReference type="ARBA" id="ARBA00007274"/>
    </source>
</evidence>
<dbReference type="SUPFAM" id="SSF51161">
    <property type="entry name" value="Trimeric LpxA-like enzymes"/>
    <property type="match status" value="1"/>
</dbReference>
<gene>
    <name evidence="4" type="primary">cysE</name>
    <name evidence="4" type="ORF">VP323_00018</name>
</gene>
<dbReference type="InterPro" id="IPR001451">
    <property type="entry name" value="Hexapep"/>
</dbReference>
<dbReference type="EMBL" id="MT898122">
    <property type="protein sequence ID" value="QOS19053.1"/>
    <property type="molecule type" value="Genomic_DNA"/>
</dbReference>
<evidence type="ECO:0000256" key="2">
    <source>
        <dbReference type="ARBA" id="ARBA00022679"/>
    </source>
</evidence>
<reference evidence="4" key="1">
    <citation type="submission" date="2020-08" db="EMBL/GenBank/DDBJ databases">
        <title>Genetic structure, function and evolution of capsule biosynthesis loci in Vibrio parahaemolyticus.</title>
        <authorList>
            <person name="Li L."/>
            <person name="Bian S."/>
        </authorList>
    </citation>
    <scope>NUCLEOTIDE SEQUENCE</scope>
    <source>
        <strain evidence="4">VP323</strain>
    </source>
</reference>
<keyword evidence="2 4" id="KW-0808">Transferase</keyword>
<comment type="similarity">
    <text evidence="1">Belongs to the transferase hexapeptide repeat family.</text>
</comment>
<dbReference type="EC" id="2.3.1.30" evidence="4"/>
<dbReference type="GO" id="GO:0005737">
    <property type="term" value="C:cytoplasm"/>
    <property type="evidence" value="ECO:0007669"/>
    <property type="project" value="InterPro"/>
</dbReference>
<dbReference type="GO" id="GO:0009001">
    <property type="term" value="F:serine O-acetyltransferase activity"/>
    <property type="evidence" value="ECO:0007669"/>
    <property type="project" value="UniProtKB-EC"/>
</dbReference>
<dbReference type="InterPro" id="IPR045304">
    <property type="entry name" value="LbH_SAT"/>
</dbReference>
<dbReference type="InterPro" id="IPR011004">
    <property type="entry name" value="Trimer_LpxA-like_sf"/>
</dbReference>
<organism evidence="4">
    <name type="scientific">Vibrio parahaemolyticus</name>
    <dbReference type="NCBI Taxonomy" id="670"/>
    <lineage>
        <taxon>Bacteria</taxon>
        <taxon>Pseudomonadati</taxon>
        <taxon>Pseudomonadota</taxon>
        <taxon>Gammaproteobacteria</taxon>
        <taxon>Vibrionales</taxon>
        <taxon>Vibrionaceae</taxon>
        <taxon>Vibrio</taxon>
    </lineage>
</organism>
<sequence length="137" mass="15484">MSRKSKLVFFLNKKDFFILKPITGLINFFLHLEIPKRVYEKRVKLVHPYSIVIHPDVTFGNEVKVFHEVTIGKIHEGKNKGVPTIGDNVTIYPKSIILGKINIGNNVKIYSGSVVTKSVPDNSIVFGNPQKIKNVIE</sequence>
<name>A0A7M1VV11_VIBPH</name>
<protein>
    <submittedName>
        <fullName evidence="4">Serine acetyltransferase</fullName>
        <ecNumber evidence="4">2.3.1.30</ecNumber>
    </submittedName>
</protein>
<dbReference type="CDD" id="cd03354">
    <property type="entry name" value="LbH_SAT"/>
    <property type="match status" value="1"/>
</dbReference>
<keyword evidence="3 4" id="KW-0012">Acyltransferase</keyword>
<dbReference type="PANTHER" id="PTHR42811">
    <property type="entry name" value="SERINE ACETYLTRANSFERASE"/>
    <property type="match status" value="1"/>
</dbReference>
<accession>A0A7M1VV11</accession>
<evidence type="ECO:0000256" key="3">
    <source>
        <dbReference type="ARBA" id="ARBA00023315"/>
    </source>
</evidence>
<dbReference type="GO" id="GO:0006535">
    <property type="term" value="P:cysteine biosynthetic process from serine"/>
    <property type="evidence" value="ECO:0007669"/>
    <property type="project" value="InterPro"/>
</dbReference>
<dbReference type="AlphaFoldDB" id="A0A7M1VV11"/>
<evidence type="ECO:0000313" key="4">
    <source>
        <dbReference type="EMBL" id="QOS19053.1"/>
    </source>
</evidence>
<dbReference type="Pfam" id="PF00132">
    <property type="entry name" value="Hexapep"/>
    <property type="match status" value="1"/>
</dbReference>
<proteinExistence type="inferred from homology"/>
<dbReference type="InterPro" id="IPR005881">
    <property type="entry name" value="Ser_O-AcTrfase"/>
</dbReference>
<dbReference type="PIRSF" id="PIRSF000441">
    <property type="entry name" value="CysE"/>
    <property type="match status" value="1"/>
</dbReference>